<organism evidence="1 2">
    <name type="scientific">Aspergillus udagawae</name>
    <dbReference type="NCBI Taxonomy" id="91492"/>
    <lineage>
        <taxon>Eukaryota</taxon>
        <taxon>Fungi</taxon>
        <taxon>Dikarya</taxon>
        <taxon>Ascomycota</taxon>
        <taxon>Pezizomycotina</taxon>
        <taxon>Eurotiomycetes</taxon>
        <taxon>Eurotiomycetidae</taxon>
        <taxon>Eurotiales</taxon>
        <taxon>Aspergillaceae</taxon>
        <taxon>Aspergillus</taxon>
        <taxon>Aspergillus subgen. Fumigati</taxon>
    </lineage>
</organism>
<protein>
    <submittedName>
        <fullName evidence="1">Uncharacterized protein</fullName>
    </submittedName>
</protein>
<reference evidence="1 2" key="1">
    <citation type="submission" date="2020-01" db="EMBL/GenBank/DDBJ databases">
        <title>Draft genome sequence of Aspergillus udagawae IFM 46972.</title>
        <authorList>
            <person name="Takahashi H."/>
            <person name="Yaguchi T."/>
        </authorList>
    </citation>
    <scope>NUCLEOTIDE SEQUENCE [LARGE SCALE GENOMIC DNA]</scope>
    <source>
        <strain evidence="1 2">IFM 46972</strain>
    </source>
</reference>
<dbReference type="Proteomes" id="UP000465221">
    <property type="component" value="Unassembled WGS sequence"/>
</dbReference>
<proteinExistence type="predicted"/>
<evidence type="ECO:0000313" key="1">
    <source>
        <dbReference type="EMBL" id="GFF25997.1"/>
    </source>
</evidence>
<name>A0A8H3RIU4_9EURO</name>
<evidence type="ECO:0000313" key="2">
    <source>
        <dbReference type="Proteomes" id="UP000465221"/>
    </source>
</evidence>
<accession>A0A8H3RIU4</accession>
<sequence>MLGKISSYSSYVTLIKRTTLDLNLADESLISLPRAVQPHFYRRGRCGPLLPSLLNNGRPLEPHLVHPLPPRHPPPPPQRHLVHRQMRILVRRPHPSLPSSPRTSLPWILRTRKQIIHQRNPPPPPPQLMDLLNIPTQCQQPPPREVVHMDMEIEHIPRKERPAFVPSVCFSLGKFSQSSTVAFVLRRRHQSLIPRYLRLRGYRSRGYAVYLYCLRMEEGRVAAGIVEACGEGCEQGWAGELGEFAGCAVQGFFEGGVLCPLV</sequence>
<dbReference type="EMBL" id="BLKC01000007">
    <property type="protein sequence ID" value="GFF25997.1"/>
    <property type="molecule type" value="Genomic_DNA"/>
</dbReference>
<gene>
    <name evidence="1" type="ORF">IFM46972_01630</name>
</gene>
<dbReference type="AlphaFoldDB" id="A0A8H3RIU4"/>
<comment type="caution">
    <text evidence="1">The sequence shown here is derived from an EMBL/GenBank/DDBJ whole genome shotgun (WGS) entry which is preliminary data.</text>
</comment>